<evidence type="ECO:0000256" key="3">
    <source>
        <dbReference type="ARBA" id="ARBA00022989"/>
    </source>
</evidence>
<evidence type="ECO:0000256" key="2">
    <source>
        <dbReference type="ARBA" id="ARBA00022692"/>
    </source>
</evidence>
<dbReference type="InterPro" id="IPR007343">
    <property type="entry name" value="Uncharacterised_pept_Zn_put"/>
</dbReference>
<keyword evidence="7" id="KW-0966">Cell projection</keyword>
<organism evidence="7 8">
    <name type="scientific">Ralstonia insidiosa</name>
    <dbReference type="NCBI Taxonomy" id="190721"/>
    <lineage>
        <taxon>Bacteria</taxon>
        <taxon>Pseudomonadati</taxon>
        <taxon>Pseudomonadota</taxon>
        <taxon>Betaproteobacteria</taxon>
        <taxon>Burkholderiales</taxon>
        <taxon>Burkholderiaceae</taxon>
        <taxon>Ralstonia</taxon>
    </lineage>
</organism>
<protein>
    <submittedName>
        <fullName evidence="7">Flagellar biosynthesis protein FlgM</fullName>
    </submittedName>
</protein>
<reference evidence="8" key="1">
    <citation type="submission" date="2016-06" db="EMBL/GenBank/DDBJ databases">
        <authorList>
            <person name="Xu Y."/>
            <person name="Nagy A."/>
            <person name="Yan X."/>
            <person name="Kim S.W."/>
            <person name="Haley B."/>
            <person name="Liu N.T."/>
            <person name="Nou X."/>
        </authorList>
    </citation>
    <scope>NUCLEOTIDE SEQUENCE [LARGE SCALE GENOMIC DNA]</scope>
    <source>
        <strain evidence="8">ATCC 49129</strain>
    </source>
</reference>
<dbReference type="GO" id="GO:0016020">
    <property type="term" value="C:membrane"/>
    <property type="evidence" value="ECO:0007669"/>
    <property type="project" value="UniProtKB-SubCell"/>
</dbReference>
<dbReference type="OrthoDB" id="9774900at2"/>
<sequence>MRWDDMRESNNVEDERASSGGGFGGGGMRLGIGGIAIVAVVGLLMGKNPLEILGMVMQVSQNAPTTQSTQHTPARPTGETDNDRSKQLVSHVLGDTEDTWTQLFKQAGRAYQPPKLVLFRQGIRSGCGDATSAVGPFYCPADTKVYLDLGFFDELRRKFGAPGDFAAAYVVAHEVGHHVQNLLGVSDKVSRAQAGKSQAVANALSVKLELQADCLAGVWGHFAQKRGLLERGDLEQALTAAHAIGDDTLQRNAGRSVTPDAFTHGTSEQRMHWFRQGFDGGDIRQCDTFKAGADA</sequence>
<evidence type="ECO:0000256" key="4">
    <source>
        <dbReference type="ARBA" id="ARBA00023136"/>
    </source>
</evidence>
<evidence type="ECO:0000313" key="8">
    <source>
        <dbReference type="Proteomes" id="UP000078572"/>
    </source>
</evidence>
<gene>
    <name evidence="7" type="ORF">A9Y76_13350</name>
</gene>
<dbReference type="EMBL" id="CP016022">
    <property type="protein sequence ID" value="ANJ73394.1"/>
    <property type="molecule type" value="Genomic_DNA"/>
</dbReference>
<keyword evidence="8" id="KW-1185">Reference proteome</keyword>
<comment type="subcellular location">
    <subcellularLocation>
        <location evidence="1">Membrane</location>
        <topology evidence="1">Single-pass membrane protein</topology>
    </subcellularLocation>
</comment>
<dbReference type="AlphaFoldDB" id="A0A191ZZ43"/>
<feature type="compositionally biased region" description="Polar residues" evidence="5">
    <location>
        <begin position="63"/>
        <end position="72"/>
    </location>
</feature>
<keyword evidence="7" id="KW-0282">Flagellum</keyword>
<dbReference type="Pfam" id="PF04228">
    <property type="entry name" value="Zn_peptidase"/>
    <property type="match status" value="1"/>
</dbReference>
<name>A0A191ZZ43_9RALS</name>
<dbReference type="GeneID" id="61527000"/>
<feature type="region of interest" description="Disordered" evidence="5">
    <location>
        <begin position="63"/>
        <end position="84"/>
    </location>
</feature>
<dbReference type="Proteomes" id="UP000078572">
    <property type="component" value="Chromosome 1"/>
</dbReference>
<evidence type="ECO:0000256" key="6">
    <source>
        <dbReference type="SAM" id="Phobius"/>
    </source>
</evidence>
<feature type="region of interest" description="Disordered" evidence="5">
    <location>
        <begin position="1"/>
        <end position="24"/>
    </location>
</feature>
<evidence type="ECO:0000256" key="1">
    <source>
        <dbReference type="ARBA" id="ARBA00004167"/>
    </source>
</evidence>
<accession>A0A191ZZ43</accession>
<evidence type="ECO:0000313" key="7">
    <source>
        <dbReference type="EMBL" id="ANJ73394.1"/>
    </source>
</evidence>
<dbReference type="RefSeq" id="WP_064804750.1">
    <property type="nucleotide sequence ID" value="NZ_CP016022.1"/>
</dbReference>
<proteinExistence type="predicted"/>
<feature type="transmembrane region" description="Helical" evidence="6">
    <location>
        <begin position="26"/>
        <end position="45"/>
    </location>
</feature>
<keyword evidence="7" id="KW-0969">Cilium</keyword>
<feature type="compositionally biased region" description="Basic and acidic residues" evidence="5">
    <location>
        <begin position="1"/>
        <end position="17"/>
    </location>
</feature>
<keyword evidence="2 6" id="KW-0812">Transmembrane</keyword>
<keyword evidence="3 6" id="KW-1133">Transmembrane helix</keyword>
<evidence type="ECO:0000256" key="5">
    <source>
        <dbReference type="SAM" id="MobiDB-lite"/>
    </source>
</evidence>
<dbReference type="STRING" id="190721.ACS15_2792"/>
<dbReference type="PANTHER" id="PTHR30168:SF0">
    <property type="entry name" value="INNER MEMBRANE PROTEIN"/>
    <property type="match status" value="1"/>
</dbReference>
<dbReference type="PANTHER" id="PTHR30168">
    <property type="entry name" value="PUTATIVE MEMBRANE PROTEIN YPFJ"/>
    <property type="match status" value="1"/>
</dbReference>
<keyword evidence="4 6" id="KW-0472">Membrane</keyword>